<evidence type="ECO:0000256" key="5">
    <source>
        <dbReference type="ARBA" id="ARBA00022605"/>
    </source>
</evidence>
<dbReference type="InterPro" id="IPR015424">
    <property type="entry name" value="PyrdxlP-dep_Trfase"/>
</dbReference>
<dbReference type="Gene3D" id="3.40.640.10">
    <property type="entry name" value="Type I PLP-dependent aspartate aminotransferase-like (Major domain)"/>
    <property type="match status" value="1"/>
</dbReference>
<dbReference type="UniPathway" id="UPA00031">
    <property type="reaction ID" value="UER00012"/>
</dbReference>
<feature type="compositionally biased region" description="Basic and acidic residues" evidence="10">
    <location>
        <begin position="1"/>
        <end position="13"/>
    </location>
</feature>
<evidence type="ECO:0000256" key="6">
    <source>
        <dbReference type="ARBA" id="ARBA00022679"/>
    </source>
</evidence>
<evidence type="ECO:0000256" key="10">
    <source>
        <dbReference type="SAM" id="MobiDB-lite"/>
    </source>
</evidence>
<dbReference type="NCBIfam" id="NF002877">
    <property type="entry name" value="PRK03317.1"/>
    <property type="match status" value="1"/>
</dbReference>
<dbReference type="SUPFAM" id="SSF53383">
    <property type="entry name" value="PLP-dependent transferases"/>
    <property type="match status" value="1"/>
</dbReference>
<feature type="modified residue" description="N6-(pyridoxal phosphate)lysine" evidence="9">
    <location>
        <position position="228"/>
    </location>
</feature>
<dbReference type="EC" id="2.6.1.9" evidence="9"/>
<comment type="pathway">
    <text evidence="9">Amino-acid biosynthesis; L-histidine biosynthesis; L-histidine from 5-phospho-alpha-D-ribose 1-diphosphate: step 7/9.</text>
</comment>
<comment type="catalytic activity">
    <reaction evidence="9">
        <text>L-histidinol phosphate + 2-oxoglutarate = 3-(imidazol-4-yl)-2-oxopropyl phosphate + L-glutamate</text>
        <dbReference type="Rhea" id="RHEA:23744"/>
        <dbReference type="ChEBI" id="CHEBI:16810"/>
        <dbReference type="ChEBI" id="CHEBI:29985"/>
        <dbReference type="ChEBI" id="CHEBI:57766"/>
        <dbReference type="ChEBI" id="CHEBI:57980"/>
        <dbReference type="EC" id="2.6.1.9"/>
    </reaction>
</comment>
<feature type="domain" description="Aminotransferase class I/classII large" evidence="11">
    <location>
        <begin position="27"/>
        <end position="357"/>
    </location>
</feature>
<dbReference type="GO" id="GO:0030170">
    <property type="term" value="F:pyridoxal phosphate binding"/>
    <property type="evidence" value="ECO:0007669"/>
    <property type="project" value="InterPro"/>
</dbReference>
<evidence type="ECO:0000256" key="9">
    <source>
        <dbReference type="HAMAP-Rule" id="MF_01023"/>
    </source>
</evidence>
<comment type="caution">
    <text evidence="12">The sequence shown here is derived from an EMBL/GenBank/DDBJ whole genome shotgun (WGS) entry which is preliminary data.</text>
</comment>
<evidence type="ECO:0000256" key="7">
    <source>
        <dbReference type="ARBA" id="ARBA00022898"/>
    </source>
</evidence>
<dbReference type="PANTHER" id="PTHR42885:SF2">
    <property type="entry name" value="HISTIDINOL-PHOSPHATE AMINOTRANSFERASE"/>
    <property type="match status" value="1"/>
</dbReference>
<dbReference type="GO" id="GO:0000105">
    <property type="term" value="P:L-histidine biosynthetic process"/>
    <property type="evidence" value="ECO:0007669"/>
    <property type="project" value="UniProtKB-UniRule"/>
</dbReference>
<dbReference type="InterPro" id="IPR015421">
    <property type="entry name" value="PyrdxlP-dep_Trfase_major"/>
</dbReference>
<accession>A0A7W7QZP1</accession>
<dbReference type="GO" id="GO:0004400">
    <property type="term" value="F:histidinol-phosphate transaminase activity"/>
    <property type="evidence" value="ECO:0007669"/>
    <property type="project" value="UniProtKB-UniRule"/>
</dbReference>
<keyword evidence="7 9" id="KW-0663">Pyridoxal phosphate</keyword>
<keyword evidence="13" id="KW-1185">Reference proteome</keyword>
<evidence type="ECO:0000256" key="2">
    <source>
        <dbReference type="ARBA" id="ARBA00007970"/>
    </source>
</evidence>
<sequence length="365" mass="39944">MGIDDLPVRDELRGQSPYGAPQLHVPVQLNTNENPYQLPEPLVARIAERVAEAARNLNRYPDRDAVELRTELARYLTRTTGFERGLEQVWAANGSNEVIQQLLQTFGGPGRSALGFEPSYQMHELISRGTGTRWIAGPRRADFTIDVENAVEALAEHRPDVLFICSPNNPTGTAVERETVLALYEAAQAVKPTLVIVDEAYVEFSHRASLLPLLEGRPLLVVTRTMSKAFGAAGLRLGYLAADRAVVDAVQLVRLPYHLSAVTQATALACLEHTDTLLGYVEKLKAERDRVVEALRAMGLSVTDSDSNFIQFGTFEDPQAVWQAVLDQGVLVRNNGVPGRLRVTAGTPAENDAFLAAVATVIKEL</sequence>
<dbReference type="PROSITE" id="PS00599">
    <property type="entry name" value="AA_TRANSFER_CLASS_2"/>
    <property type="match status" value="1"/>
</dbReference>
<reference evidence="12 13" key="1">
    <citation type="submission" date="2020-08" db="EMBL/GenBank/DDBJ databases">
        <title>Sequencing the genomes of 1000 actinobacteria strains.</title>
        <authorList>
            <person name="Klenk H.-P."/>
        </authorList>
    </citation>
    <scope>NUCLEOTIDE SEQUENCE [LARGE SCALE GENOMIC DNA]</scope>
    <source>
        <strain evidence="12 13">DSM 41654</strain>
    </source>
</reference>
<name>A0A7W7QZP1_KITKI</name>
<keyword evidence="6 9" id="KW-0808">Transferase</keyword>
<proteinExistence type="inferred from homology"/>
<gene>
    <name evidence="9" type="primary">hisC</name>
    <name evidence="12" type="ORF">FHR34_001796</name>
</gene>
<dbReference type="Gene3D" id="3.90.1150.10">
    <property type="entry name" value="Aspartate Aminotransferase, domain 1"/>
    <property type="match status" value="1"/>
</dbReference>
<dbReference type="PANTHER" id="PTHR42885">
    <property type="entry name" value="HISTIDINOL-PHOSPHATE AMINOTRANSFERASE-RELATED"/>
    <property type="match status" value="1"/>
</dbReference>
<dbReference type="InterPro" id="IPR004839">
    <property type="entry name" value="Aminotransferase_I/II_large"/>
</dbReference>
<comment type="similarity">
    <text evidence="2 9">Belongs to the class-II pyridoxal-phosphate-dependent aminotransferase family. Histidinol-phosphate aminotransferase subfamily.</text>
</comment>
<comment type="cofactor">
    <cofactor evidence="1 9">
        <name>pyridoxal 5'-phosphate</name>
        <dbReference type="ChEBI" id="CHEBI:597326"/>
    </cofactor>
</comment>
<evidence type="ECO:0000313" key="12">
    <source>
        <dbReference type="EMBL" id="MBB4922803.1"/>
    </source>
</evidence>
<evidence type="ECO:0000313" key="13">
    <source>
        <dbReference type="Proteomes" id="UP000540506"/>
    </source>
</evidence>
<dbReference type="HAMAP" id="MF_01023">
    <property type="entry name" value="HisC_aminotrans_2"/>
    <property type="match status" value="1"/>
</dbReference>
<organism evidence="12 13">
    <name type="scientific">Kitasatospora kifunensis</name>
    <name type="common">Streptomyces kifunensis</name>
    <dbReference type="NCBI Taxonomy" id="58351"/>
    <lineage>
        <taxon>Bacteria</taxon>
        <taxon>Bacillati</taxon>
        <taxon>Actinomycetota</taxon>
        <taxon>Actinomycetes</taxon>
        <taxon>Kitasatosporales</taxon>
        <taxon>Streptomycetaceae</taxon>
        <taxon>Kitasatospora</taxon>
    </lineage>
</organism>
<evidence type="ECO:0000256" key="3">
    <source>
        <dbReference type="ARBA" id="ARBA00011738"/>
    </source>
</evidence>
<dbReference type="RefSeq" id="WP_184934919.1">
    <property type="nucleotide sequence ID" value="NZ_JACHJV010000001.1"/>
</dbReference>
<dbReference type="Proteomes" id="UP000540506">
    <property type="component" value="Unassembled WGS sequence"/>
</dbReference>
<keyword evidence="5 9" id="KW-0028">Amino-acid biosynthesis</keyword>
<evidence type="ECO:0000256" key="4">
    <source>
        <dbReference type="ARBA" id="ARBA00022576"/>
    </source>
</evidence>
<comment type="subunit">
    <text evidence="3 9">Homodimer.</text>
</comment>
<dbReference type="InterPro" id="IPR001917">
    <property type="entry name" value="Aminotrans_II_pyridoxalP_BS"/>
</dbReference>
<keyword evidence="4 9" id="KW-0032">Aminotransferase</keyword>
<evidence type="ECO:0000259" key="11">
    <source>
        <dbReference type="Pfam" id="PF00155"/>
    </source>
</evidence>
<dbReference type="CDD" id="cd00609">
    <property type="entry name" value="AAT_like"/>
    <property type="match status" value="1"/>
</dbReference>
<dbReference type="InterPro" id="IPR005861">
    <property type="entry name" value="HisP_aminotrans"/>
</dbReference>
<evidence type="ECO:0000256" key="8">
    <source>
        <dbReference type="ARBA" id="ARBA00023102"/>
    </source>
</evidence>
<dbReference type="Pfam" id="PF00155">
    <property type="entry name" value="Aminotran_1_2"/>
    <property type="match status" value="1"/>
</dbReference>
<dbReference type="AlphaFoldDB" id="A0A7W7QZP1"/>
<dbReference type="EMBL" id="JACHJV010000001">
    <property type="protein sequence ID" value="MBB4922803.1"/>
    <property type="molecule type" value="Genomic_DNA"/>
</dbReference>
<evidence type="ECO:0000256" key="1">
    <source>
        <dbReference type="ARBA" id="ARBA00001933"/>
    </source>
</evidence>
<protein>
    <recommendedName>
        <fullName evidence="9">Histidinol-phosphate aminotransferase</fullName>
        <ecNumber evidence="9">2.6.1.9</ecNumber>
    </recommendedName>
    <alternativeName>
        <fullName evidence="9">Imidazole acetol-phosphate transaminase</fullName>
    </alternativeName>
</protein>
<dbReference type="InterPro" id="IPR015422">
    <property type="entry name" value="PyrdxlP-dep_Trfase_small"/>
</dbReference>
<keyword evidence="8 9" id="KW-0368">Histidine biosynthesis</keyword>
<dbReference type="NCBIfam" id="TIGR01141">
    <property type="entry name" value="hisC"/>
    <property type="match status" value="1"/>
</dbReference>
<feature type="region of interest" description="Disordered" evidence="10">
    <location>
        <begin position="1"/>
        <end position="24"/>
    </location>
</feature>